<comment type="caution">
    <text evidence="1">The sequence shown here is derived from an EMBL/GenBank/DDBJ whole genome shotgun (WGS) entry which is preliminary data.</text>
</comment>
<sequence length="99" mass="11562">MSVAFQPFLELNENDSIIIFEVVFMNEYDMSEQKEHKLTVLATGSENVEYLTKTQLQGTLWYMCAGGDFHYVEQENLVSHVNKTHNKFLFNEQSCFDIL</sequence>
<reference evidence="1 2" key="1">
    <citation type="submission" date="2024-04" db="EMBL/GenBank/DDBJ databases">
        <title>genome sequences of Mucor flavus KT1a and Helicostylum pulchrum KT1b strains isolation_sourced from the surface of a dry-aged beef.</title>
        <authorList>
            <person name="Toyotome T."/>
            <person name="Hosono M."/>
            <person name="Torimaru M."/>
            <person name="Fukuda K."/>
            <person name="Mikami N."/>
        </authorList>
    </citation>
    <scope>NUCLEOTIDE SEQUENCE [LARGE SCALE GENOMIC DNA]</scope>
    <source>
        <strain evidence="1 2">KT1b</strain>
    </source>
</reference>
<proteinExistence type="predicted"/>
<name>A0ABP9YC23_9FUNG</name>
<evidence type="ECO:0000313" key="1">
    <source>
        <dbReference type="EMBL" id="GAA5804508.1"/>
    </source>
</evidence>
<evidence type="ECO:0000313" key="2">
    <source>
        <dbReference type="Proteomes" id="UP001476247"/>
    </source>
</evidence>
<organism evidence="1 2">
    <name type="scientific">Helicostylum pulchrum</name>
    <dbReference type="NCBI Taxonomy" id="562976"/>
    <lineage>
        <taxon>Eukaryota</taxon>
        <taxon>Fungi</taxon>
        <taxon>Fungi incertae sedis</taxon>
        <taxon>Mucoromycota</taxon>
        <taxon>Mucoromycotina</taxon>
        <taxon>Mucoromycetes</taxon>
        <taxon>Mucorales</taxon>
        <taxon>Mucorineae</taxon>
        <taxon>Mucoraceae</taxon>
        <taxon>Helicostylum</taxon>
    </lineage>
</organism>
<protein>
    <submittedName>
        <fullName evidence="1">Uncharacterized protein</fullName>
    </submittedName>
</protein>
<keyword evidence="2" id="KW-1185">Reference proteome</keyword>
<dbReference type="EMBL" id="BAABUJ010000035">
    <property type="protein sequence ID" value="GAA5804508.1"/>
    <property type="molecule type" value="Genomic_DNA"/>
</dbReference>
<accession>A0ABP9YC23</accession>
<dbReference type="Proteomes" id="UP001476247">
    <property type="component" value="Unassembled WGS sequence"/>
</dbReference>
<gene>
    <name evidence="1" type="ORF">HPULCUR_010006</name>
</gene>